<keyword evidence="3" id="KW-0762">Sugar transport</keyword>
<dbReference type="SUPFAM" id="SSF103473">
    <property type="entry name" value="MFS general substrate transporter"/>
    <property type="match status" value="1"/>
</dbReference>
<evidence type="ECO:0000313" key="4">
    <source>
        <dbReference type="Proteomes" id="UP000634139"/>
    </source>
</evidence>
<evidence type="ECO:0000256" key="1">
    <source>
        <dbReference type="ARBA" id="ARBA00009617"/>
    </source>
</evidence>
<dbReference type="RefSeq" id="WP_189542069.1">
    <property type="nucleotide sequence ID" value="NZ_BMZD01000006.1"/>
</dbReference>
<feature type="transmembrane region" description="Helical" evidence="2">
    <location>
        <begin position="200"/>
        <end position="220"/>
    </location>
</feature>
<proteinExistence type="inferred from homology"/>
<dbReference type="Gene3D" id="1.20.1250.20">
    <property type="entry name" value="MFS general substrate transporter like domains"/>
    <property type="match status" value="1"/>
</dbReference>
<dbReference type="Pfam" id="PF13347">
    <property type="entry name" value="MFS_2"/>
    <property type="match status" value="1"/>
</dbReference>
<feature type="transmembrane region" description="Helical" evidence="2">
    <location>
        <begin position="321"/>
        <end position="343"/>
    </location>
</feature>
<dbReference type="PANTHER" id="PTHR11328">
    <property type="entry name" value="MAJOR FACILITATOR SUPERFAMILY DOMAIN-CONTAINING PROTEIN"/>
    <property type="match status" value="1"/>
</dbReference>
<feature type="transmembrane region" description="Helical" evidence="2">
    <location>
        <begin position="355"/>
        <end position="375"/>
    </location>
</feature>
<sequence length="493" mass="53646">MSGDAVMEQGAVSTPAPERLPTRLRLFHGLGSAAYGIKDNGFSTFLLIFYSQVIGLDAKLVSLALMLALVVDAFIDPVIGHLSDRTYTRWGRRLPWLYIAPVPLALSWLLLWTPPADETLIFPYLVLVAILVRTLISCCEVPSQSLVAELTTDYDERTALIRFRYLFAWGGGLLLFFLANTVFLRADATHKHGQLNPDGYWLYGLTGAVLMATVVVISALGQHRRIARLPDVRPEKTSALSALREIIESLRHPAALILLGGAAIAISSSQMTFTISNFLYLYVWEFSETGFALLPWLLMVGVLASFILVQPLHRHLGKRGTAVVCALVSVVFWVAPFALRLAGFWPEVGSPQSTYLLFAFVLVSNINAVMVTISAQSMLADVVEASQAETGRRTEGVFAAGWMFVQKCATAAGIGLTGLLVSYSGLPRKAIPGQVEQGVIDTLTLSYCVIVVIAALASTLIFSRFPITRADHEARLAALSAARINPDAEGMHP</sequence>
<feature type="transmembrane region" description="Helical" evidence="2">
    <location>
        <begin position="96"/>
        <end position="115"/>
    </location>
</feature>
<dbReference type="PANTHER" id="PTHR11328:SF28">
    <property type="entry name" value="MAJOR FACILITATOR SUPERFAMILY DOMAIN-CONTAINING PROTEIN 12"/>
    <property type="match status" value="1"/>
</dbReference>
<dbReference type="EMBL" id="BMZD01000006">
    <property type="protein sequence ID" value="GHA03085.1"/>
    <property type="molecule type" value="Genomic_DNA"/>
</dbReference>
<feature type="transmembrane region" description="Helical" evidence="2">
    <location>
        <begin position="163"/>
        <end position="180"/>
    </location>
</feature>
<keyword evidence="2" id="KW-0472">Membrane</keyword>
<dbReference type="GO" id="GO:0015293">
    <property type="term" value="F:symporter activity"/>
    <property type="evidence" value="ECO:0007669"/>
    <property type="project" value="InterPro"/>
</dbReference>
<dbReference type="InterPro" id="IPR039672">
    <property type="entry name" value="MFS_2"/>
</dbReference>
<feature type="transmembrane region" description="Helical" evidence="2">
    <location>
        <begin position="254"/>
        <end position="283"/>
    </location>
</feature>
<comment type="caution">
    <text evidence="3">The sequence shown here is derived from an EMBL/GenBank/DDBJ whole genome shotgun (WGS) entry which is preliminary data.</text>
</comment>
<feature type="transmembrane region" description="Helical" evidence="2">
    <location>
        <begin position="289"/>
        <end position="309"/>
    </location>
</feature>
<feature type="transmembrane region" description="Helical" evidence="2">
    <location>
        <begin position="121"/>
        <end position="142"/>
    </location>
</feature>
<dbReference type="InterPro" id="IPR036259">
    <property type="entry name" value="MFS_trans_sf"/>
</dbReference>
<name>A0A918RMJ1_9SPHN</name>
<evidence type="ECO:0000313" key="3">
    <source>
        <dbReference type="EMBL" id="GHA03085.1"/>
    </source>
</evidence>
<gene>
    <name evidence="3" type="ORF">GCM10011617_25040</name>
</gene>
<protein>
    <submittedName>
        <fullName evidence="3">Sugar transporter</fullName>
    </submittedName>
</protein>
<dbReference type="AlphaFoldDB" id="A0A918RMJ1"/>
<comment type="similarity">
    <text evidence="1">Belongs to the sodium:galactoside symporter (TC 2.A.2) family.</text>
</comment>
<dbReference type="Proteomes" id="UP000634139">
    <property type="component" value="Unassembled WGS sequence"/>
</dbReference>
<evidence type="ECO:0000256" key="2">
    <source>
        <dbReference type="SAM" id="Phobius"/>
    </source>
</evidence>
<accession>A0A918RMJ1</accession>
<organism evidence="3 4">
    <name type="scientific">Novosphingobium arvoryzae</name>
    <dbReference type="NCBI Taxonomy" id="1256514"/>
    <lineage>
        <taxon>Bacteria</taxon>
        <taxon>Pseudomonadati</taxon>
        <taxon>Pseudomonadota</taxon>
        <taxon>Alphaproteobacteria</taxon>
        <taxon>Sphingomonadales</taxon>
        <taxon>Sphingomonadaceae</taxon>
        <taxon>Novosphingobium</taxon>
    </lineage>
</organism>
<keyword evidence="4" id="KW-1185">Reference proteome</keyword>
<dbReference type="GO" id="GO:0005886">
    <property type="term" value="C:plasma membrane"/>
    <property type="evidence" value="ECO:0007669"/>
    <property type="project" value="TreeGrafter"/>
</dbReference>
<feature type="transmembrane region" description="Helical" evidence="2">
    <location>
        <begin position="396"/>
        <end position="423"/>
    </location>
</feature>
<keyword evidence="2" id="KW-0812">Transmembrane</keyword>
<reference evidence="3" key="1">
    <citation type="journal article" date="2014" name="Int. J. Syst. Evol. Microbiol.">
        <title>Complete genome sequence of Corynebacterium casei LMG S-19264T (=DSM 44701T), isolated from a smear-ripened cheese.</title>
        <authorList>
            <consortium name="US DOE Joint Genome Institute (JGI-PGF)"/>
            <person name="Walter F."/>
            <person name="Albersmeier A."/>
            <person name="Kalinowski J."/>
            <person name="Ruckert C."/>
        </authorList>
    </citation>
    <scope>NUCLEOTIDE SEQUENCE</scope>
    <source>
        <strain evidence="3">KCTC 32422</strain>
    </source>
</reference>
<feature type="transmembrane region" description="Helical" evidence="2">
    <location>
        <begin position="443"/>
        <end position="462"/>
    </location>
</feature>
<reference evidence="3" key="2">
    <citation type="submission" date="2020-09" db="EMBL/GenBank/DDBJ databases">
        <authorList>
            <person name="Sun Q."/>
            <person name="Kim S."/>
        </authorList>
    </citation>
    <scope>NUCLEOTIDE SEQUENCE</scope>
    <source>
        <strain evidence="3">KCTC 32422</strain>
    </source>
</reference>
<dbReference type="GO" id="GO:0008643">
    <property type="term" value="P:carbohydrate transport"/>
    <property type="evidence" value="ECO:0007669"/>
    <property type="project" value="InterPro"/>
</dbReference>
<keyword evidence="2" id="KW-1133">Transmembrane helix</keyword>
<feature type="transmembrane region" description="Helical" evidence="2">
    <location>
        <begin position="48"/>
        <end position="75"/>
    </location>
</feature>
<keyword evidence="3" id="KW-0813">Transport</keyword>